<name>A0ABV7D901_9PROT</name>
<dbReference type="Proteomes" id="UP001595444">
    <property type="component" value="Unassembled WGS sequence"/>
</dbReference>
<keyword evidence="8" id="KW-1185">Reference proteome</keyword>
<dbReference type="InterPro" id="IPR023346">
    <property type="entry name" value="Lysozyme-like_dom_sf"/>
</dbReference>
<dbReference type="InterPro" id="IPR008258">
    <property type="entry name" value="Transglycosylase_SLT_dom_1"/>
</dbReference>
<keyword evidence="3 5" id="KW-0732">Signal</keyword>
<evidence type="ECO:0000313" key="8">
    <source>
        <dbReference type="Proteomes" id="UP001595444"/>
    </source>
</evidence>
<feature type="region of interest" description="Disordered" evidence="4">
    <location>
        <begin position="127"/>
        <end position="159"/>
    </location>
</feature>
<dbReference type="Gene3D" id="1.10.530.10">
    <property type="match status" value="1"/>
</dbReference>
<evidence type="ECO:0000313" key="7">
    <source>
        <dbReference type="EMBL" id="MFC3053100.1"/>
    </source>
</evidence>
<dbReference type="RefSeq" id="WP_194213127.1">
    <property type="nucleotide sequence ID" value="NZ_CP061205.1"/>
</dbReference>
<evidence type="ECO:0000256" key="2">
    <source>
        <dbReference type="ARBA" id="ARBA00009387"/>
    </source>
</evidence>
<dbReference type="InterPro" id="IPR008939">
    <property type="entry name" value="Lytic_TGlycosylase_superhlx_U"/>
</dbReference>
<comment type="caution">
    <text evidence="7">The sequence shown here is derived from an EMBL/GenBank/DDBJ whole genome shotgun (WGS) entry which is preliminary data.</text>
</comment>
<evidence type="ECO:0000256" key="1">
    <source>
        <dbReference type="ARBA" id="ARBA00007734"/>
    </source>
</evidence>
<evidence type="ECO:0000256" key="3">
    <source>
        <dbReference type="ARBA" id="ARBA00022729"/>
    </source>
</evidence>
<organism evidence="7 8">
    <name type="scientific">Kordiimonas pumila</name>
    <dbReference type="NCBI Taxonomy" id="2161677"/>
    <lineage>
        <taxon>Bacteria</taxon>
        <taxon>Pseudomonadati</taxon>
        <taxon>Pseudomonadota</taxon>
        <taxon>Alphaproteobacteria</taxon>
        <taxon>Kordiimonadales</taxon>
        <taxon>Kordiimonadaceae</taxon>
        <taxon>Kordiimonas</taxon>
    </lineage>
</organism>
<comment type="similarity">
    <text evidence="2">Belongs to the virb1 family.</text>
</comment>
<dbReference type="SUPFAM" id="SSF48435">
    <property type="entry name" value="Bacterial muramidases"/>
    <property type="match status" value="1"/>
</dbReference>
<dbReference type="Pfam" id="PF01464">
    <property type="entry name" value="SLT"/>
    <property type="match status" value="1"/>
</dbReference>
<reference evidence="8" key="1">
    <citation type="journal article" date="2019" name="Int. J. Syst. Evol. Microbiol.">
        <title>The Global Catalogue of Microorganisms (GCM) 10K type strain sequencing project: providing services to taxonomists for standard genome sequencing and annotation.</title>
        <authorList>
            <consortium name="The Broad Institute Genomics Platform"/>
            <consortium name="The Broad Institute Genome Sequencing Center for Infectious Disease"/>
            <person name="Wu L."/>
            <person name="Ma J."/>
        </authorList>
    </citation>
    <scope>NUCLEOTIDE SEQUENCE [LARGE SCALE GENOMIC DNA]</scope>
    <source>
        <strain evidence="8">KCTC 62164</strain>
    </source>
</reference>
<dbReference type="EMBL" id="JBHRSL010000010">
    <property type="protein sequence ID" value="MFC3053100.1"/>
    <property type="molecule type" value="Genomic_DNA"/>
</dbReference>
<gene>
    <name evidence="7" type="ORF">ACFOKA_14385</name>
</gene>
<dbReference type="CDD" id="cd13401">
    <property type="entry name" value="Slt70-like"/>
    <property type="match status" value="1"/>
</dbReference>
<dbReference type="PANTHER" id="PTHR37423">
    <property type="entry name" value="SOLUBLE LYTIC MUREIN TRANSGLYCOSYLASE-RELATED"/>
    <property type="match status" value="1"/>
</dbReference>
<protein>
    <submittedName>
        <fullName evidence="7">Transglycosylase SLT domain-containing protein</fullName>
    </submittedName>
</protein>
<feature type="chain" id="PRO_5047459866" evidence="5">
    <location>
        <begin position="20"/>
        <end position="594"/>
    </location>
</feature>
<dbReference type="Gene3D" id="1.25.20.10">
    <property type="entry name" value="Bacterial muramidases"/>
    <property type="match status" value="2"/>
</dbReference>
<evidence type="ECO:0000256" key="4">
    <source>
        <dbReference type="SAM" id="MobiDB-lite"/>
    </source>
</evidence>
<evidence type="ECO:0000256" key="5">
    <source>
        <dbReference type="SAM" id="SignalP"/>
    </source>
</evidence>
<dbReference type="SUPFAM" id="SSF53955">
    <property type="entry name" value="Lysozyme-like"/>
    <property type="match status" value="1"/>
</dbReference>
<evidence type="ECO:0000259" key="6">
    <source>
        <dbReference type="Pfam" id="PF01464"/>
    </source>
</evidence>
<comment type="similarity">
    <text evidence="1">Belongs to the transglycosylase Slt family.</text>
</comment>
<sequence>MSMISISAIFRNNWFSAFALCTCLFAVSEQAYSAPQTSSVIPEILTAADIERYQEIFALQEQAQWQTADKLIKKLKNPILLGHVEFQRYMHPTGYRSKFNELSKWLSQYADHPDAWRLYRLARKRQGKAATPQRPIDTRYPGVTGQAGTPKPPLPPRNIHERRSITTFAANVRKYVRKGEPEWAEKRYWAMERRDLLVPHEKANALERIAASYYYKGNDEKAIILASLAADLARESEPESDWIAGLALWRTGDIEGAYKHFKLLSDAEQASDWLLAAGNFWASRSALRFGDYDDSISYLKRASTYHETFYGLLAGRQLGIIPDIDWSVPELTKAYMQTLLAYPATKRALALAEIGRNDMADEELRLLWGREGTDVQSELLALSAALNLPALQTRLGRAGGTGETPTTATRYPLPDWEPAGGFNLDKALIFAMVKKESDFRIQAKSRVGAGGLMQVMPSTAHFITKKGSLLRRNSKRLYEPEFNMALGQRYIEYLMEMDYVEGNLFMTLAAYNGGPGSLMSWRREVDYGADPLLFIESIGFYETRNYIERVMANLWLYRMRMGQDTPSLDAIAAGAWPILERLDTEVPESPDEAR</sequence>
<dbReference type="PANTHER" id="PTHR37423:SF2">
    <property type="entry name" value="MEMBRANE-BOUND LYTIC MUREIN TRANSGLYCOSYLASE C"/>
    <property type="match status" value="1"/>
</dbReference>
<accession>A0ABV7D901</accession>
<proteinExistence type="inferred from homology"/>
<feature type="signal peptide" evidence="5">
    <location>
        <begin position="1"/>
        <end position="19"/>
    </location>
</feature>
<feature type="domain" description="Transglycosylase SLT" evidence="6">
    <location>
        <begin position="422"/>
        <end position="525"/>
    </location>
</feature>